<dbReference type="InterPro" id="IPR023214">
    <property type="entry name" value="HAD_sf"/>
</dbReference>
<reference evidence="2 3" key="1">
    <citation type="journal article" date="2020" name="BMC Genomics">
        <title>Intraspecific diversification of the crop wild relative Brassica cretica Lam. using demographic model selection.</title>
        <authorList>
            <person name="Kioukis A."/>
            <person name="Michalopoulou V.A."/>
            <person name="Briers L."/>
            <person name="Pirintsos S."/>
            <person name="Studholme D.J."/>
            <person name="Pavlidis P."/>
            <person name="Sarris P.F."/>
        </authorList>
    </citation>
    <scope>NUCLEOTIDE SEQUENCE [LARGE SCALE GENOMIC DNA]</scope>
    <source>
        <strain evidence="3">cv. PFS-1207/04</strain>
    </source>
</reference>
<comment type="caution">
    <text evidence="2">The sequence shown here is derived from an EMBL/GenBank/DDBJ whole genome shotgun (WGS) entry which is preliminary data.</text>
</comment>
<organism evidence="2 3">
    <name type="scientific">Brassica cretica</name>
    <name type="common">Mustard</name>
    <dbReference type="NCBI Taxonomy" id="69181"/>
    <lineage>
        <taxon>Eukaryota</taxon>
        <taxon>Viridiplantae</taxon>
        <taxon>Streptophyta</taxon>
        <taxon>Embryophyta</taxon>
        <taxon>Tracheophyta</taxon>
        <taxon>Spermatophyta</taxon>
        <taxon>Magnoliopsida</taxon>
        <taxon>eudicotyledons</taxon>
        <taxon>Gunneridae</taxon>
        <taxon>Pentapetalae</taxon>
        <taxon>rosids</taxon>
        <taxon>malvids</taxon>
        <taxon>Brassicales</taxon>
        <taxon>Brassicaceae</taxon>
        <taxon>Brassiceae</taxon>
        <taxon>Brassica</taxon>
    </lineage>
</organism>
<sequence>MAIACKCSQCSVPPLSLDQVKEKTENFGSKALIGEGSYGRVYYATLNDGVAVALKKLDVSPGSRLVHIEEGQNRYLELSDGFLLPNVPVDIECSPCKEGIQRIPVCTFRQMAAAFNEISGVKGNIPLGCFNAMFNYAGSWQVDASSTKSLAVVGYFNRLYEVKLAKLTFFIKNYDTHIVTSVTIGGRDVVYIRQHQSSPLPVSEIDNYVNDMRKHRFQDAESQSIIGQLKYKDKDITVIFRRRGGDDLEQSHIRWAKTVPAAPDIINRIRTSHSNVNRHGNEIYSVNVLNFHPKLRSPCAGEVAARWSCLSVYADEMENSPMCCSKLPNAYGDFKNTQSTSLERLIKKADGFAEVFPEHKYENVSRLQQRNHMWYDKRWCE</sequence>
<name>A0ABQ7BHV1_BRACR</name>
<dbReference type="Pfam" id="PF01823">
    <property type="entry name" value="MACPF"/>
    <property type="match status" value="1"/>
</dbReference>
<evidence type="ECO:0000313" key="2">
    <source>
        <dbReference type="EMBL" id="KAF3532179.1"/>
    </source>
</evidence>
<dbReference type="Gene3D" id="3.40.50.1000">
    <property type="entry name" value="HAD superfamily/HAD-like"/>
    <property type="match status" value="1"/>
</dbReference>
<accession>A0ABQ7BHV1</accession>
<dbReference type="PANTHER" id="PTHR33199">
    <property type="entry name" value="MACPF DOMAIN-CONTAINING PROTEIN CAD1"/>
    <property type="match status" value="1"/>
</dbReference>
<dbReference type="Gene3D" id="3.30.200.20">
    <property type="entry name" value="Phosphorylase Kinase, domain 1"/>
    <property type="match status" value="1"/>
</dbReference>
<dbReference type="EMBL" id="QGKV02001507">
    <property type="protein sequence ID" value="KAF3532179.1"/>
    <property type="molecule type" value="Genomic_DNA"/>
</dbReference>
<feature type="domain" description="MACPF" evidence="1">
    <location>
        <begin position="167"/>
        <end position="268"/>
    </location>
</feature>
<gene>
    <name evidence="2" type="ORF">DY000_02039326</name>
</gene>
<proteinExistence type="predicted"/>
<dbReference type="Proteomes" id="UP000266723">
    <property type="component" value="Unassembled WGS sequence"/>
</dbReference>
<evidence type="ECO:0000313" key="3">
    <source>
        <dbReference type="Proteomes" id="UP000266723"/>
    </source>
</evidence>
<dbReference type="InterPro" id="IPR044663">
    <property type="entry name" value="CAD1/NSL1-like"/>
</dbReference>
<keyword evidence="3" id="KW-1185">Reference proteome</keyword>
<evidence type="ECO:0000259" key="1">
    <source>
        <dbReference type="Pfam" id="PF01823"/>
    </source>
</evidence>
<dbReference type="PANTHER" id="PTHR33199:SF3">
    <property type="entry name" value="MACPF DOMAIN-CONTAINING PROTEIN CAD1"/>
    <property type="match status" value="1"/>
</dbReference>
<dbReference type="InterPro" id="IPR020864">
    <property type="entry name" value="MACPF"/>
</dbReference>
<dbReference type="InterPro" id="IPR011009">
    <property type="entry name" value="Kinase-like_dom_sf"/>
</dbReference>
<dbReference type="SUPFAM" id="SSF56112">
    <property type="entry name" value="Protein kinase-like (PK-like)"/>
    <property type="match status" value="1"/>
</dbReference>
<protein>
    <recommendedName>
        <fullName evidence="1">MACPF domain-containing protein</fullName>
    </recommendedName>
</protein>